<dbReference type="Gene3D" id="3.90.1590.10">
    <property type="entry name" value="glutathione-dependent formaldehyde- activating enzyme (gfa)"/>
    <property type="match status" value="1"/>
</dbReference>
<sequence>MTAFRGSCLCGAVAFEVEGPFDQFLNCHCSRCRKASGTAHACEVIVQAGALRWLRGEKEVARFDLPQARSFATAFCRTCGTPLPHLTRSGRQAIVPAGAFDAALGTAPDRHLHWASRADWYVHGDGLPVEE</sequence>
<protein>
    <submittedName>
        <fullName evidence="6">GFA family protein</fullName>
    </submittedName>
</protein>
<evidence type="ECO:0000256" key="4">
    <source>
        <dbReference type="ARBA" id="ARBA00023239"/>
    </source>
</evidence>
<dbReference type="Pfam" id="PF04828">
    <property type="entry name" value="GFA"/>
    <property type="match status" value="1"/>
</dbReference>
<dbReference type="RefSeq" id="WP_379898569.1">
    <property type="nucleotide sequence ID" value="NZ_JBHRTR010000014.1"/>
</dbReference>
<comment type="similarity">
    <text evidence="1">Belongs to the Gfa family.</text>
</comment>
<dbReference type="EMBL" id="JBHRTR010000014">
    <property type="protein sequence ID" value="MFC3226541.1"/>
    <property type="molecule type" value="Genomic_DNA"/>
</dbReference>
<dbReference type="InterPro" id="IPR006913">
    <property type="entry name" value="CENP-V/GFA"/>
</dbReference>
<name>A0ABV7KWA8_9PROT</name>
<accession>A0ABV7KWA8</accession>
<proteinExistence type="inferred from homology"/>
<reference evidence="7" key="1">
    <citation type="journal article" date="2019" name="Int. J. Syst. Evol. Microbiol.">
        <title>The Global Catalogue of Microorganisms (GCM) 10K type strain sequencing project: providing services to taxonomists for standard genome sequencing and annotation.</title>
        <authorList>
            <consortium name="The Broad Institute Genomics Platform"/>
            <consortium name="The Broad Institute Genome Sequencing Center for Infectious Disease"/>
            <person name="Wu L."/>
            <person name="Ma J."/>
        </authorList>
    </citation>
    <scope>NUCLEOTIDE SEQUENCE [LARGE SCALE GENOMIC DNA]</scope>
    <source>
        <strain evidence="7">KCTC 42964</strain>
    </source>
</reference>
<dbReference type="PANTHER" id="PTHR33337">
    <property type="entry name" value="GFA DOMAIN-CONTAINING PROTEIN"/>
    <property type="match status" value="1"/>
</dbReference>
<keyword evidence="7" id="KW-1185">Reference proteome</keyword>
<keyword evidence="2" id="KW-0479">Metal-binding</keyword>
<dbReference type="SUPFAM" id="SSF51316">
    <property type="entry name" value="Mss4-like"/>
    <property type="match status" value="1"/>
</dbReference>
<organism evidence="6 7">
    <name type="scientific">Marinibaculum pumilum</name>
    <dbReference type="NCBI Taxonomy" id="1766165"/>
    <lineage>
        <taxon>Bacteria</taxon>
        <taxon>Pseudomonadati</taxon>
        <taxon>Pseudomonadota</taxon>
        <taxon>Alphaproteobacteria</taxon>
        <taxon>Rhodospirillales</taxon>
        <taxon>Rhodospirillaceae</taxon>
        <taxon>Marinibaculum</taxon>
    </lineage>
</organism>
<dbReference type="InterPro" id="IPR011057">
    <property type="entry name" value="Mss4-like_sf"/>
</dbReference>
<evidence type="ECO:0000256" key="1">
    <source>
        <dbReference type="ARBA" id="ARBA00005495"/>
    </source>
</evidence>
<keyword evidence="3" id="KW-0862">Zinc</keyword>
<evidence type="ECO:0000313" key="6">
    <source>
        <dbReference type="EMBL" id="MFC3226541.1"/>
    </source>
</evidence>
<comment type="caution">
    <text evidence="6">The sequence shown here is derived from an EMBL/GenBank/DDBJ whole genome shotgun (WGS) entry which is preliminary data.</text>
</comment>
<dbReference type="PANTHER" id="PTHR33337:SF40">
    <property type="entry name" value="CENP-V_GFA DOMAIN-CONTAINING PROTEIN-RELATED"/>
    <property type="match status" value="1"/>
</dbReference>
<keyword evidence="4" id="KW-0456">Lyase</keyword>
<dbReference type="Proteomes" id="UP001595528">
    <property type="component" value="Unassembled WGS sequence"/>
</dbReference>
<evidence type="ECO:0000256" key="2">
    <source>
        <dbReference type="ARBA" id="ARBA00022723"/>
    </source>
</evidence>
<evidence type="ECO:0000313" key="7">
    <source>
        <dbReference type="Proteomes" id="UP001595528"/>
    </source>
</evidence>
<feature type="domain" description="CENP-V/GFA" evidence="5">
    <location>
        <begin position="4"/>
        <end position="121"/>
    </location>
</feature>
<dbReference type="PROSITE" id="PS51891">
    <property type="entry name" value="CENP_V_GFA"/>
    <property type="match status" value="1"/>
</dbReference>
<evidence type="ECO:0000256" key="3">
    <source>
        <dbReference type="ARBA" id="ARBA00022833"/>
    </source>
</evidence>
<gene>
    <name evidence="6" type="ORF">ACFOGJ_04825</name>
</gene>
<evidence type="ECO:0000259" key="5">
    <source>
        <dbReference type="PROSITE" id="PS51891"/>
    </source>
</evidence>